<accession>A0A346PIT1</accession>
<evidence type="ECO:0000256" key="2">
    <source>
        <dbReference type="SAM" id="MobiDB-lite"/>
    </source>
</evidence>
<evidence type="ECO:0000256" key="1">
    <source>
        <dbReference type="SAM" id="Coils"/>
    </source>
</evidence>
<dbReference type="AlphaFoldDB" id="A0A346PIT1"/>
<name>A0A346PIT1_9EURY</name>
<reference evidence="4" key="1">
    <citation type="submission" date="2017-10" db="EMBL/GenBank/DDBJ databases">
        <title>Phenotypic and genomic properties of facultatively anaerobic sulfur-reducing natronoarchaea from hypersaline soda lakes.</title>
        <authorList>
            <person name="Sorokin D.Y."/>
            <person name="Kublanov I.V."/>
            <person name="Roman P."/>
            <person name="Sinninghe Damste J.S."/>
            <person name="Golyshin P.N."/>
            <person name="Rojo D."/>
            <person name="Ciordia S."/>
            <person name="Mena Md.C."/>
            <person name="Ferrer M."/>
            <person name="Messina E."/>
            <person name="Smedile F."/>
            <person name="La Spada G."/>
            <person name="La Cono V."/>
            <person name="Yakimov M.M."/>
        </authorList>
    </citation>
    <scope>NUCLEOTIDE SEQUENCE [LARGE SCALE GENOMIC DNA]</scope>
    <source>
        <strain evidence="4">AArc1</strain>
    </source>
</reference>
<feature type="compositionally biased region" description="Low complexity" evidence="2">
    <location>
        <begin position="224"/>
        <end position="234"/>
    </location>
</feature>
<proteinExistence type="predicted"/>
<feature type="compositionally biased region" description="Acidic residues" evidence="2">
    <location>
        <begin position="260"/>
        <end position="277"/>
    </location>
</feature>
<sequence length="299" mass="30478">MNDANGSSTFYDVRANDRMMTSTRAVALLVILAVAGVAFAPAASGAVATGIGDADQPAVADGAATSEDESPSENGSSNASVSAFMQSNAAQAEYTVESGMFDAAFENAANESRADVVVDRTAILEDRVDALEAERDELQTDGNLSEPEHQARLTRLTVELASLNQSIDRAEHRANESGVDGERLGALRSNASALAGPDVAETARGLAGVDGHPGASPPADERSSSGQSAAQSGANDDDSGPPEERPSDRDVPNEEREGSPTDDADETDGADADEESSAEQAGNSSTDVGGGPPDDAPGQ</sequence>
<feature type="coiled-coil region" evidence="1">
    <location>
        <begin position="121"/>
        <end position="173"/>
    </location>
</feature>
<protein>
    <submittedName>
        <fullName evidence="3">Putative component of type IV pili like system</fullName>
    </submittedName>
</protein>
<keyword evidence="1" id="KW-0175">Coiled coil</keyword>
<evidence type="ECO:0000313" key="3">
    <source>
        <dbReference type="EMBL" id="AXR79426.1"/>
    </source>
</evidence>
<feature type="region of interest" description="Disordered" evidence="2">
    <location>
        <begin position="204"/>
        <end position="299"/>
    </location>
</feature>
<organism evidence="3 4">
    <name type="scientific">Natrarchaeobaculum sulfurireducens</name>
    <dbReference type="NCBI Taxonomy" id="2044521"/>
    <lineage>
        <taxon>Archaea</taxon>
        <taxon>Methanobacteriati</taxon>
        <taxon>Methanobacteriota</taxon>
        <taxon>Stenosarchaea group</taxon>
        <taxon>Halobacteria</taxon>
        <taxon>Halobacteriales</taxon>
        <taxon>Natrialbaceae</taxon>
        <taxon>Natrarchaeobaculum</taxon>
    </lineage>
</organism>
<dbReference type="KEGG" id="nan:AArc1_3120"/>
<dbReference type="EMBL" id="CP024047">
    <property type="protein sequence ID" value="AXR79426.1"/>
    <property type="molecule type" value="Genomic_DNA"/>
</dbReference>
<gene>
    <name evidence="3" type="ORF">AArc1_3120</name>
</gene>
<dbReference type="Proteomes" id="UP000258707">
    <property type="component" value="Chromosome"/>
</dbReference>
<feature type="region of interest" description="Disordered" evidence="2">
    <location>
        <begin position="55"/>
        <end position="80"/>
    </location>
</feature>
<feature type="compositionally biased region" description="Basic and acidic residues" evidence="2">
    <location>
        <begin position="242"/>
        <end position="259"/>
    </location>
</feature>
<evidence type="ECO:0000313" key="4">
    <source>
        <dbReference type="Proteomes" id="UP000258707"/>
    </source>
</evidence>